<dbReference type="RefSeq" id="WP_235175791.1">
    <property type="nucleotide sequence ID" value="NZ_ASQA01000045.1"/>
</dbReference>
<dbReference type="eggNOG" id="COG1247">
    <property type="taxonomic scope" value="Bacteria"/>
</dbReference>
<dbReference type="PROSITE" id="PS51186">
    <property type="entry name" value="GNAT"/>
    <property type="match status" value="1"/>
</dbReference>
<dbReference type="InterPro" id="IPR000182">
    <property type="entry name" value="GNAT_dom"/>
</dbReference>
<name>W4EK40_9BACL</name>
<dbReference type="InterPro" id="IPR016181">
    <property type="entry name" value="Acyl_CoA_acyltransferase"/>
</dbReference>
<organism evidence="2 3">
    <name type="scientific">Viridibacillus arenosi FSL R5-213</name>
    <dbReference type="NCBI Taxonomy" id="1227360"/>
    <lineage>
        <taxon>Bacteria</taxon>
        <taxon>Bacillati</taxon>
        <taxon>Bacillota</taxon>
        <taxon>Bacilli</taxon>
        <taxon>Bacillales</taxon>
        <taxon>Caryophanaceae</taxon>
        <taxon>Viridibacillus</taxon>
    </lineage>
</organism>
<comment type="caution">
    <text evidence="2">The sequence shown here is derived from an EMBL/GenBank/DDBJ whole genome shotgun (WGS) entry which is preliminary data.</text>
</comment>
<dbReference type="PATRIC" id="fig|1227360.4.peg.4380"/>
<protein>
    <recommendedName>
        <fullName evidence="1">N-acetyltransferase domain-containing protein</fullName>
    </recommendedName>
</protein>
<dbReference type="Pfam" id="PF00583">
    <property type="entry name" value="Acetyltransf_1"/>
    <property type="match status" value="1"/>
</dbReference>
<dbReference type="Gene3D" id="3.40.630.30">
    <property type="match status" value="1"/>
</dbReference>
<dbReference type="EMBL" id="ASQA01000045">
    <property type="protein sequence ID" value="ETT80599.1"/>
    <property type="molecule type" value="Genomic_DNA"/>
</dbReference>
<sequence>MKQELNINNSDLLKNKEVEITMNYIIRLANENDISGLCDIRNNKDLFTNYLKQFAKREVYLAIAEQDALILGFGVLKLKGSLLPKLSDLYVKEDYRGNGIGSDLIRYRENIAKGLGHFEIFESVDPIENPRMIKLISKHGYEPISEPYLKKAIFYNDDGTTYNKAYTRIDLKKLLN</sequence>
<proteinExistence type="predicted"/>
<dbReference type="CDD" id="cd04301">
    <property type="entry name" value="NAT_SF"/>
    <property type="match status" value="1"/>
</dbReference>
<dbReference type="AlphaFoldDB" id="W4EK40"/>
<feature type="domain" description="N-acetyltransferase" evidence="1">
    <location>
        <begin position="24"/>
        <end position="160"/>
    </location>
</feature>
<evidence type="ECO:0000259" key="1">
    <source>
        <dbReference type="PROSITE" id="PS51186"/>
    </source>
</evidence>
<dbReference type="SUPFAM" id="SSF55729">
    <property type="entry name" value="Acyl-CoA N-acyltransferases (Nat)"/>
    <property type="match status" value="1"/>
</dbReference>
<dbReference type="GO" id="GO:0016747">
    <property type="term" value="F:acyltransferase activity, transferring groups other than amino-acyl groups"/>
    <property type="evidence" value="ECO:0007669"/>
    <property type="project" value="InterPro"/>
</dbReference>
<reference evidence="2 3" key="1">
    <citation type="journal article" date="2014" name="BMC Genomics">
        <title>Genomic comparison of sporeforming bacilli isolated from milk.</title>
        <authorList>
            <person name="Moreno Switt A.I."/>
            <person name="Andrus A.D."/>
            <person name="Ranieri M.L."/>
            <person name="Orsi R.H."/>
            <person name="Ivy R."/>
            <person name="den Bakker H.C."/>
            <person name="Martin N.H."/>
            <person name="Wiedmann M."/>
            <person name="Boor K.J."/>
        </authorList>
    </citation>
    <scope>NUCLEOTIDE SEQUENCE [LARGE SCALE GENOMIC DNA]</scope>
    <source>
        <strain evidence="2 3">FSL R5-213</strain>
    </source>
</reference>
<keyword evidence="3" id="KW-1185">Reference proteome</keyword>
<dbReference type="Proteomes" id="UP000019062">
    <property type="component" value="Unassembled WGS sequence"/>
</dbReference>
<evidence type="ECO:0000313" key="2">
    <source>
        <dbReference type="EMBL" id="ETT80599.1"/>
    </source>
</evidence>
<evidence type="ECO:0000313" key="3">
    <source>
        <dbReference type="Proteomes" id="UP000019062"/>
    </source>
</evidence>
<accession>W4EK40</accession>
<gene>
    <name evidence="2" type="ORF">C176_21516</name>
</gene>